<protein>
    <submittedName>
        <fullName evidence="1">Uncharacterized protein</fullName>
    </submittedName>
</protein>
<evidence type="ECO:0000313" key="1">
    <source>
        <dbReference type="EMBL" id="MBB4571089.1"/>
    </source>
</evidence>
<dbReference type="GeneID" id="32525837"/>
<dbReference type="RefSeq" id="WP_028754505.1">
    <property type="nucleotide sequence ID" value="NZ_JACIIL010000021.1"/>
</dbReference>
<evidence type="ECO:0000313" key="2">
    <source>
        <dbReference type="Proteomes" id="UP000543836"/>
    </source>
</evidence>
<accession>A0A7W6ZYG9</accession>
<comment type="caution">
    <text evidence="1">The sequence shown here is derived from an EMBL/GenBank/DDBJ whole genome shotgun (WGS) entry which is preliminary data.</text>
</comment>
<reference evidence="1 2" key="1">
    <citation type="submission" date="2020-08" db="EMBL/GenBank/DDBJ databases">
        <title>Genomic Encyclopedia of Type Strains, Phase IV (KMG-V): Genome sequencing to study the core and pangenomes of soil and plant-associated prokaryotes.</title>
        <authorList>
            <person name="Whitman W."/>
        </authorList>
    </citation>
    <scope>NUCLEOTIDE SEQUENCE [LARGE SCALE GENOMIC DNA]</scope>
    <source>
        <strain evidence="1 2">SEMIA 492</strain>
    </source>
</reference>
<sequence length="62" mass="6901">MLKFDQAEVAFRLRSSRQHDLATNQRTAQEQIQLLGGQKDLLTALNIAIARGFCSVSLRSIA</sequence>
<dbReference type="AlphaFoldDB" id="A0A7W6ZYG9"/>
<proteinExistence type="predicted"/>
<organism evidence="1 2">
    <name type="scientific">Rhizobium leucaenae</name>
    <dbReference type="NCBI Taxonomy" id="29450"/>
    <lineage>
        <taxon>Bacteria</taxon>
        <taxon>Pseudomonadati</taxon>
        <taxon>Pseudomonadota</taxon>
        <taxon>Alphaproteobacteria</taxon>
        <taxon>Hyphomicrobiales</taxon>
        <taxon>Rhizobiaceae</taxon>
        <taxon>Rhizobium/Agrobacterium group</taxon>
        <taxon>Rhizobium</taxon>
    </lineage>
</organism>
<dbReference type="EMBL" id="JACIIG010000019">
    <property type="protein sequence ID" value="MBB4571089.1"/>
    <property type="molecule type" value="Genomic_DNA"/>
</dbReference>
<gene>
    <name evidence="1" type="ORF">GGE60_005247</name>
</gene>
<name>A0A7W6ZYG9_9HYPH</name>
<dbReference type="Proteomes" id="UP000543836">
    <property type="component" value="Unassembled WGS sequence"/>
</dbReference>
<keyword evidence="2" id="KW-1185">Reference proteome</keyword>